<dbReference type="GO" id="GO:0071555">
    <property type="term" value="P:cell wall organization"/>
    <property type="evidence" value="ECO:0007669"/>
    <property type="project" value="UniProtKB-KW"/>
</dbReference>
<dbReference type="GO" id="GO:0008360">
    <property type="term" value="P:regulation of cell shape"/>
    <property type="evidence" value="ECO:0007669"/>
    <property type="project" value="UniProtKB-KW"/>
</dbReference>
<dbReference type="InterPro" id="IPR036318">
    <property type="entry name" value="FAD-bd_PCMH-like_sf"/>
</dbReference>
<comment type="similarity">
    <text evidence="19">Belongs to the MurB family.</text>
</comment>
<comment type="catalytic activity">
    <reaction evidence="18 19">
        <text>UDP-N-acetyl-alpha-D-muramate + NADP(+) = UDP-N-acetyl-3-O-(1-carboxyvinyl)-alpha-D-glucosamine + NADPH + H(+)</text>
        <dbReference type="Rhea" id="RHEA:12248"/>
        <dbReference type="ChEBI" id="CHEBI:15378"/>
        <dbReference type="ChEBI" id="CHEBI:57783"/>
        <dbReference type="ChEBI" id="CHEBI:58349"/>
        <dbReference type="ChEBI" id="CHEBI:68483"/>
        <dbReference type="ChEBI" id="CHEBI:70757"/>
        <dbReference type="EC" id="1.3.1.98"/>
    </reaction>
</comment>
<keyword evidence="22" id="KW-1185">Reference proteome</keyword>
<evidence type="ECO:0000256" key="7">
    <source>
        <dbReference type="ARBA" id="ARBA00022490"/>
    </source>
</evidence>
<dbReference type="Gene3D" id="3.30.43.10">
    <property type="entry name" value="Uridine Diphospho-n-acetylenolpyruvylglucosamine Reductase, domain 2"/>
    <property type="match status" value="1"/>
</dbReference>
<protein>
    <recommendedName>
        <fullName evidence="6 19">UDP-N-acetylenolpyruvoylglucosamine reductase</fullName>
        <ecNumber evidence="5 19">1.3.1.98</ecNumber>
    </recommendedName>
    <alternativeName>
        <fullName evidence="17 19">UDP-N-acetylmuramate dehydrogenase</fullName>
    </alternativeName>
</protein>
<dbReference type="GO" id="GO:0009252">
    <property type="term" value="P:peptidoglycan biosynthetic process"/>
    <property type="evidence" value="ECO:0007669"/>
    <property type="project" value="UniProtKB-UniRule"/>
</dbReference>
<evidence type="ECO:0000256" key="5">
    <source>
        <dbReference type="ARBA" id="ARBA00012518"/>
    </source>
</evidence>
<sequence length="359" mass="39605">MQIESNFSLQKLNSFGFLSYAEYFVSVEDEHALSTAIEFALEKKIPWQVLGSGSNVVLQEFLPGLTIHMAILGKKLVSESATHFYIDCGAGESWHDFVQWTLESGYPGLENLALIPGTTGAAPIQNIGAYGAEVAGMIDSVEVLDTKSLQSTEANFAGDLSTQQNWQVIPKSECQFAYRDSIFKRELPAYVVTQVRFAIPKKWQANLSYAELANFFLHNKSPTPLEIFEAVIAIRSRKLPHPKVLGNAGSFFHNPVVDLATHQQLKEQFAGLVSYPAPDHFGEKQFKLAAGWLIDQCGLKGYRAGDCGVYEKQALVLVNYGNATGSEVLQLANHIKHCVLEKFGVSLHQEPINLPNGKV</sequence>
<dbReference type="InterPro" id="IPR016166">
    <property type="entry name" value="FAD-bd_PCMH"/>
</dbReference>
<dbReference type="InterPro" id="IPR011601">
    <property type="entry name" value="MurB_C"/>
</dbReference>
<keyword evidence="7 19" id="KW-0963">Cytoplasm</keyword>
<dbReference type="Pfam" id="PF01565">
    <property type="entry name" value="FAD_binding_4"/>
    <property type="match status" value="1"/>
</dbReference>
<dbReference type="UniPathway" id="UPA00219"/>
<organism evidence="21 22">
    <name type="scientific">Polynucleobacter kasalickyi</name>
    <dbReference type="NCBI Taxonomy" id="1938817"/>
    <lineage>
        <taxon>Bacteria</taxon>
        <taxon>Pseudomonadati</taxon>
        <taxon>Pseudomonadota</taxon>
        <taxon>Betaproteobacteria</taxon>
        <taxon>Burkholderiales</taxon>
        <taxon>Burkholderiaceae</taxon>
        <taxon>Polynucleobacter</taxon>
    </lineage>
</organism>
<dbReference type="InterPro" id="IPR016167">
    <property type="entry name" value="FAD-bd_PCMH_sub1"/>
</dbReference>
<keyword evidence="9 19" id="KW-0285">Flavoprotein</keyword>
<comment type="function">
    <text evidence="2 19">Cell wall formation.</text>
</comment>
<dbReference type="GO" id="GO:0008762">
    <property type="term" value="F:UDP-N-acetylmuramate dehydrogenase activity"/>
    <property type="evidence" value="ECO:0007669"/>
    <property type="project" value="UniProtKB-UniRule"/>
</dbReference>
<evidence type="ECO:0000256" key="18">
    <source>
        <dbReference type="ARBA" id="ARBA00048914"/>
    </source>
</evidence>
<evidence type="ECO:0000256" key="8">
    <source>
        <dbReference type="ARBA" id="ARBA00022618"/>
    </source>
</evidence>
<dbReference type="PROSITE" id="PS51387">
    <property type="entry name" value="FAD_PCMH"/>
    <property type="match status" value="1"/>
</dbReference>
<comment type="subcellular location">
    <subcellularLocation>
        <location evidence="3 19">Cytoplasm</location>
    </subcellularLocation>
</comment>
<keyword evidence="8 19" id="KW-0132">Cell division</keyword>
<evidence type="ECO:0000313" key="22">
    <source>
        <dbReference type="Proteomes" id="UP000192708"/>
    </source>
</evidence>
<feature type="active site" description="Proton donor" evidence="19">
    <location>
        <position position="250"/>
    </location>
</feature>
<evidence type="ECO:0000256" key="1">
    <source>
        <dbReference type="ARBA" id="ARBA00001974"/>
    </source>
</evidence>
<dbReference type="Pfam" id="PF02873">
    <property type="entry name" value="MurB_C"/>
    <property type="match status" value="1"/>
</dbReference>
<dbReference type="AlphaFoldDB" id="A0A1W1Y1Y3"/>
<dbReference type="InterPro" id="IPR003170">
    <property type="entry name" value="MurB"/>
</dbReference>
<dbReference type="Proteomes" id="UP000192708">
    <property type="component" value="Unassembled WGS sequence"/>
</dbReference>
<feature type="active site" evidence="19">
    <location>
        <position position="179"/>
    </location>
</feature>
<dbReference type="GO" id="GO:0071949">
    <property type="term" value="F:FAD binding"/>
    <property type="evidence" value="ECO:0007669"/>
    <property type="project" value="InterPro"/>
</dbReference>
<evidence type="ECO:0000256" key="15">
    <source>
        <dbReference type="ARBA" id="ARBA00023306"/>
    </source>
</evidence>
<gene>
    <name evidence="19" type="primary">murB</name>
    <name evidence="21" type="ORF">SAMN06296008_10165</name>
</gene>
<evidence type="ECO:0000256" key="3">
    <source>
        <dbReference type="ARBA" id="ARBA00004496"/>
    </source>
</evidence>
<dbReference type="InterPro" id="IPR016169">
    <property type="entry name" value="FAD-bd_PCMH_sub2"/>
</dbReference>
<evidence type="ECO:0000313" key="21">
    <source>
        <dbReference type="EMBL" id="SMC30147.1"/>
    </source>
</evidence>
<evidence type="ECO:0000256" key="19">
    <source>
        <dbReference type="HAMAP-Rule" id="MF_00037"/>
    </source>
</evidence>
<evidence type="ECO:0000256" key="17">
    <source>
        <dbReference type="ARBA" id="ARBA00031026"/>
    </source>
</evidence>
<dbReference type="NCBIfam" id="NF000755">
    <property type="entry name" value="PRK00046.1"/>
    <property type="match status" value="1"/>
</dbReference>
<dbReference type="STRING" id="1938817.SAMN06296008_10165"/>
<evidence type="ECO:0000256" key="4">
    <source>
        <dbReference type="ARBA" id="ARBA00004752"/>
    </source>
</evidence>
<dbReference type="InterPro" id="IPR036635">
    <property type="entry name" value="MurB_C_sf"/>
</dbReference>
<dbReference type="SUPFAM" id="SSF56194">
    <property type="entry name" value="Uridine diphospho-N-Acetylenolpyruvylglucosamine reductase, MurB, C-terminal domain"/>
    <property type="match status" value="1"/>
</dbReference>
<proteinExistence type="inferred from homology"/>
<evidence type="ECO:0000256" key="10">
    <source>
        <dbReference type="ARBA" id="ARBA00022827"/>
    </source>
</evidence>
<accession>A0A1W1Y1Y3</accession>
<dbReference type="PANTHER" id="PTHR21071">
    <property type="entry name" value="UDP-N-ACETYLENOLPYRUVOYLGLUCOSAMINE REDUCTASE"/>
    <property type="match status" value="1"/>
</dbReference>
<dbReference type="EMBL" id="FWXJ01000001">
    <property type="protein sequence ID" value="SMC30147.1"/>
    <property type="molecule type" value="Genomic_DNA"/>
</dbReference>
<keyword evidence="13 19" id="KW-0573">Peptidoglycan synthesis</keyword>
<evidence type="ECO:0000256" key="11">
    <source>
        <dbReference type="ARBA" id="ARBA00022857"/>
    </source>
</evidence>
<keyword evidence="16 19" id="KW-0961">Cell wall biogenesis/degradation</keyword>
<dbReference type="HAMAP" id="MF_00037">
    <property type="entry name" value="MurB"/>
    <property type="match status" value="1"/>
</dbReference>
<dbReference type="GO" id="GO:0051301">
    <property type="term" value="P:cell division"/>
    <property type="evidence" value="ECO:0007669"/>
    <property type="project" value="UniProtKB-KW"/>
</dbReference>
<dbReference type="InterPro" id="IPR006094">
    <property type="entry name" value="Oxid_FAD_bind_N"/>
</dbReference>
<keyword evidence="12 19" id="KW-0133">Cell shape</keyword>
<dbReference type="NCBIfam" id="TIGR00179">
    <property type="entry name" value="murB"/>
    <property type="match status" value="1"/>
</dbReference>
<evidence type="ECO:0000259" key="20">
    <source>
        <dbReference type="PROSITE" id="PS51387"/>
    </source>
</evidence>
<dbReference type="SUPFAM" id="SSF56176">
    <property type="entry name" value="FAD-binding/transporter-associated domain-like"/>
    <property type="match status" value="1"/>
</dbReference>
<feature type="active site" evidence="19">
    <location>
        <position position="350"/>
    </location>
</feature>
<dbReference type="OrthoDB" id="9804753at2"/>
<dbReference type="Gene3D" id="3.30.465.10">
    <property type="match status" value="1"/>
</dbReference>
<reference evidence="21 22" key="1">
    <citation type="submission" date="2017-04" db="EMBL/GenBank/DDBJ databases">
        <authorList>
            <person name="Afonso C.L."/>
            <person name="Miller P.J."/>
            <person name="Scott M.A."/>
            <person name="Spackman E."/>
            <person name="Goraichik I."/>
            <person name="Dimitrov K.M."/>
            <person name="Suarez D.L."/>
            <person name="Swayne D.E."/>
        </authorList>
    </citation>
    <scope>NUCLEOTIDE SEQUENCE [LARGE SCALE GENOMIC DNA]</scope>
    <source>
        <strain evidence="21 22">VK13</strain>
    </source>
</reference>
<feature type="domain" description="FAD-binding PCMH-type" evidence="20">
    <location>
        <begin position="17"/>
        <end position="202"/>
    </location>
</feature>
<evidence type="ECO:0000256" key="13">
    <source>
        <dbReference type="ARBA" id="ARBA00022984"/>
    </source>
</evidence>
<dbReference type="EC" id="1.3.1.98" evidence="5 19"/>
<evidence type="ECO:0000256" key="9">
    <source>
        <dbReference type="ARBA" id="ARBA00022630"/>
    </source>
</evidence>
<name>A0A1W1Y1Y3_9BURK</name>
<keyword evidence="15 19" id="KW-0131">Cell cycle</keyword>
<comment type="pathway">
    <text evidence="4 19">Cell wall biogenesis; peptidoglycan biosynthesis.</text>
</comment>
<dbReference type="GO" id="GO:0005829">
    <property type="term" value="C:cytosol"/>
    <property type="evidence" value="ECO:0007669"/>
    <property type="project" value="TreeGrafter"/>
</dbReference>
<evidence type="ECO:0000256" key="12">
    <source>
        <dbReference type="ARBA" id="ARBA00022960"/>
    </source>
</evidence>
<evidence type="ECO:0000256" key="14">
    <source>
        <dbReference type="ARBA" id="ARBA00023002"/>
    </source>
</evidence>
<dbReference type="Gene3D" id="3.90.78.10">
    <property type="entry name" value="UDP-N-acetylenolpyruvoylglucosamine reductase, C-terminal domain"/>
    <property type="match status" value="1"/>
</dbReference>
<keyword evidence="10 19" id="KW-0274">FAD</keyword>
<dbReference type="RefSeq" id="WP_084281867.1">
    <property type="nucleotide sequence ID" value="NZ_FWXJ01000001.1"/>
</dbReference>
<evidence type="ECO:0000256" key="2">
    <source>
        <dbReference type="ARBA" id="ARBA00003921"/>
    </source>
</evidence>
<keyword evidence="14 19" id="KW-0560">Oxidoreductase</keyword>
<dbReference type="PANTHER" id="PTHR21071:SF4">
    <property type="entry name" value="UDP-N-ACETYLENOLPYRUVOYLGLUCOSAMINE REDUCTASE"/>
    <property type="match status" value="1"/>
</dbReference>
<evidence type="ECO:0000256" key="6">
    <source>
        <dbReference type="ARBA" id="ARBA00015188"/>
    </source>
</evidence>
<keyword evidence="11 19" id="KW-0521">NADP</keyword>
<evidence type="ECO:0000256" key="16">
    <source>
        <dbReference type="ARBA" id="ARBA00023316"/>
    </source>
</evidence>
<comment type="cofactor">
    <cofactor evidence="1 19">
        <name>FAD</name>
        <dbReference type="ChEBI" id="CHEBI:57692"/>
    </cofactor>
</comment>